<dbReference type="Pfam" id="PF01979">
    <property type="entry name" value="Amidohydro_1"/>
    <property type="match status" value="1"/>
</dbReference>
<evidence type="ECO:0000256" key="3">
    <source>
        <dbReference type="ARBA" id="ARBA00012781"/>
    </source>
</evidence>
<dbReference type="Proteomes" id="UP000035100">
    <property type="component" value="Unassembled WGS sequence"/>
</dbReference>
<dbReference type="InterPro" id="IPR006680">
    <property type="entry name" value="Amidohydro-rel"/>
</dbReference>
<sequence>MTTHLLLGQTLSFTGDPFAEGWEAVTRHERRGAVLVEGGRIAVVGAAEDLRARHREAEVTDYGDALISAGFVDAHMHYPQTGIIASWGKRLIDWLNTYTFPEEMRLADPACAAEIAGRTLDLALAHGTTTVASFCTIHAHSADSLFEAAGARGMAVVAGRTCMDRDTAPEGLRDTAQAAYDESKALIARWHGTGRATYAITPRFSPTSTPEQLDALGALWAEHPDCLMQTHLSEQLDEIAWVRSLYPGARDYLDTYESHGLLGPRGLYGHAIYLEPREIDRLTEVGAAVVHCPTSNTFIGSGLFDIRLAGRMRVGLATDTGGGSSFSMLRTMAAAYEIGQLRGRPLHPAELMWLATEGSAAALHMAGEIGRLGAGAAADLVVLDLASTPAIAQRTDRAESVWDQLFPTIMMGDDRAVRDVWIAGRRHG</sequence>
<dbReference type="eggNOG" id="COG0402">
    <property type="taxonomic scope" value="Bacteria"/>
</dbReference>
<dbReference type="AlphaFoldDB" id="A0A0D0P9Z3"/>
<dbReference type="GO" id="GO:0008270">
    <property type="term" value="F:zinc ion binding"/>
    <property type="evidence" value="ECO:0007669"/>
    <property type="project" value="UniProtKB-UniRule"/>
</dbReference>
<dbReference type="Pfam" id="PF22039">
    <property type="entry name" value="HUTI_composite_bact"/>
    <property type="match status" value="1"/>
</dbReference>
<evidence type="ECO:0000313" key="11">
    <source>
        <dbReference type="EMBL" id="KIQ68331.1"/>
    </source>
</evidence>
<dbReference type="PANTHER" id="PTHR11271">
    <property type="entry name" value="GUANINE DEAMINASE"/>
    <property type="match status" value="1"/>
</dbReference>
<proteinExistence type="inferred from homology"/>
<keyword evidence="5 8" id="KW-0378">Hydrolase</keyword>
<dbReference type="Gene3D" id="3.20.20.140">
    <property type="entry name" value="Metal-dependent hydrolases"/>
    <property type="match status" value="1"/>
</dbReference>
<dbReference type="SUPFAM" id="SSF51338">
    <property type="entry name" value="Composite domain of metallo-dependent hydrolases"/>
    <property type="match status" value="1"/>
</dbReference>
<dbReference type="Gene3D" id="2.30.40.10">
    <property type="entry name" value="Urease, subunit C, domain 1"/>
    <property type="match status" value="1"/>
</dbReference>
<name>A0A0D0P9Z3_9RHOB</name>
<evidence type="ECO:0000259" key="9">
    <source>
        <dbReference type="Pfam" id="PF01979"/>
    </source>
</evidence>
<dbReference type="SUPFAM" id="SSF51556">
    <property type="entry name" value="Metallo-dependent hydrolases"/>
    <property type="match status" value="1"/>
</dbReference>
<protein>
    <recommendedName>
        <fullName evidence="3 7">Guanine deaminase</fullName>
        <shortName evidence="8">Guanase</shortName>
        <ecNumber evidence="3 7">3.5.4.3</ecNumber>
    </recommendedName>
    <alternativeName>
        <fullName evidence="8">Guanine aminohydrolase</fullName>
    </alternativeName>
</protein>
<keyword evidence="4 8" id="KW-0479">Metal-binding</keyword>
<accession>A0A0D0P9Z3</accession>
<dbReference type="UniPathway" id="UPA00603">
    <property type="reaction ID" value="UER00660"/>
</dbReference>
<dbReference type="GO" id="GO:0006147">
    <property type="term" value="P:guanine catabolic process"/>
    <property type="evidence" value="ECO:0007669"/>
    <property type="project" value="UniProtKB-UniRule"/>
</dbReference>
<evidence type="ECO:0000256" key="2">
    <source>
        <dbReference type="ARBA" id="ARBA00006745"/>
    </source>
</evidence>
<feature type="domain" description="Aminodeoxyfutalosine deaminase/Imidazolonepropionase-like composite" evidence="10">
    <location>
        <begin position="32"/>
        <end position="57"/>
    </location>
</feature>
<evidence type="ECO:0000256" key="6">
    <source>
        <dbReference type="ARBA" id="ARBA00022833"/>
    </source>
</evidence>
<comment type="function">
    <text evidence="8">Catalyzes the hydrolytic deamination of guanine, producing xanthine and ammonia.</text>
</comment>
<dbReference type="STRING" id="1123501.Wenmar_02977"/>
<dbReference type="GO" id="GO:0005829">
    <property type="term" value="C:cytosol"/>
    <property type="evidence" value="ECO:0007669"/>
    <property type="project" value="TreeGrafter"/>
</dbReference>
<evidence type="ECO:0000256" key="4">
    <source>
        <dbReference type="ARBA" id="ARBA00022723"/>
    </source>
</evidence>
<comment type="cofactor">
    <cofactor evidence="8">
        <name>Zn(2+)</name>
        <dbReference type="ChEBI" id="CHEBI:29105"/>
    </cofactor>
    <text evidence="8">Binds 1 zinc ion per subunit.</text>
</comment>
<dbReference type="EC" id="3.5.4.3" evidence="3 7"/>
<dbReference type="RefSeq" id="WP_018301768.1">
    <property type="nucleotide sequence ID" value="NZ_KB902279.1"/>
</dbReference>
<dbReference type="InterPro" id="IPR011059">
    <property type="entry name" value="Metal-dep_hydrolase_composite"/>
</dbReference>
<dbReference type="InterPro" id="IPR051607">
    <property type="entry name" value="Metallo-dep_hydrolases"/>
</dbReference>
<dbReference type="PANTHER" id="PTHR11271:SF6">
    <property type="entry name" value="GUANINE DEAMINASE"/>
    <property type="match status" value="1"/>
</dbReference>
<dbReference type="EMBL" id="AONG01000014">
    <property type="protein sequence ID" value="KIQ68331.1"/>
    <property type="molecule type" value="Genomic_DNA"/>
</dbReference>
<gene>
    <name evidence="11" type="ORF">Wenmar_02977</name>
</gene>
<evidence type="ECO:0000256" key="7">
    <source>
        <dbReference type="NCBIfam" id="TIGR02967"/>
    </source>
</evidence>
<dbReference type="InterPro" id="IPR032466">
    <property type="entry name" value="Metal_Hydrolase"/>
</dbReference>
<organism evidence="11 12">
    <name type="scientific">Wenxinia marina DSM 24838</name>
    <dbReference type="NCBI Taxonomy" id="1123501"/>
    <lineage>
        <taxon>Bacteria</taxon>
        <taxon>Pseudomonadati</taxon>
        <taxon>Pseudomonadota</taxon>
        <taxon>Alphaproteobacteria</taxon>
        <taxon>Rhodobacterales</taxon>
        <taxon>Roseobacteraceae</taxon>
        <taxon>Wenxinia</taxon>
    </lineage>
</organism>
<dbReference type="InterPro" id="IPR014311">
    <property type="entry name" value="Guanine_deaminase"/>
</dbReference>
<evidence type="ECO:0000256" key="1">
    <source>
        <dbReference type="ARBA" id="ARBA00004984"/>
    </source>
</evidence>
<evidence type="ECO:0000256" key="8">
    <source>
        <dbReference type="RuleBase" id="RU366009"/>
    </source>
</evidence>
<evidence type="ECO:0000256" key="5">
    <source>
        <dbReference type="ARBA" id="ARBA00022801"/>
    </source>
</evidence>
<keyword evidence="12" id="KW-1185">Reference proteome</keyword>
<reference evidence="11 12" key="1">
    <citation type="submission" date="2013-01" db="EMBL/GenBank/DDBJ databases">
        <authorList>
            <person name="Fiebig A."/>
            <person name="Goeker M."/>
            <person name="Klenk H.-P.P."/>
        </authorList>
    </citation>
    <scope>NUCLEOTIDE SEQUENCE [LARGE SCALE GENOMIC DNA]</scope>
    <source>
        <strain evidence="11 12">DSM 24838</strain>
    </source>
</reference>
<evidence type="ECO:0000259" key="10">
    <source>
        <dbReference type="Pfam" id="PF22039"/>
    </source>
</evidence>
<dbReference type="PATRIC" id="fig|1123501.6.peg.3094"/>
<comment type="similarity">
    <text evidence="2 8">Belongs to the metallo-dependent hydrolases superfamily. ATZ/TRZ family.</text>
</comment>
<comment type="catalytic activity">
    <reaction evidence="8">
        <text>guanine + H2O + H(+) = xanthine + NH4(+)</text>
        <dbReference type="Rhea" id="RHEA:14665"/>
        <dbReference type="ChEBI" id="CHEBI:15377"/>
        <dbReference type="ChEBI" id="CHEBI:15378"/>
        <dbReference type="ChEBI" id="CHEBI:16235"/>
        <dbReference type="ChEBI" id="CHEBI:17712"/>
        <dbReference type="ChEBI" id="CHEBI:28938"/>
        <dbReference type="EC" id="3.5.4.3"/>
    </reaction>
</comment>
<dbReference type="GO" id="GO:0008892">
    <property type="term" value="F:guanine deaminase activity"/>
    <property type="evidence" value="ECO:0007669"/>
    <property type="project" value="UniProtKB-UniRule"/>
</dbReference>
<keyword evidence="6 8" id="KW-0862">Zinc</keyword>
<dbReference type="NCBIfam" id="NF006679">
    <property type="entry name" value="PRK09228.1"/>
    <property type="match status" value="1"/>
</dbReference>
<evidence type="ECO:0000313" key="12">
    <source>
        <dbReference type="Proteomes" id="UP000035100"/>
    </source>
</evidence>
<feature type="domain" description="Amidohydrolase-related" evidence="9">
    <location>
        <begin position="67"/>
        <end position="425"/>
    </location>
</feature>
<comment type="pathway">
    <text evidence="1 8">Purine metabolism; guanine degradation; xanthine from guanine: step 1/1.</text>
</comment>
<dbReference type="NCBIfam" id="TIGR02967">
    <property type="entry name" value="guan_deamin"/>
    <property type="match status" value="1"/>
</dbReference>
<dbReference type="InterPro" id="IPR054418">
    <property type="entry name" value="MQNX/HUTI_composite_N"/>
</dbReference>
<comment type="caution">
    <text evidence="11">The sequence shown here is derived from an EMBL/GenBank/DDBJ whole genome shotgun (WGS) entry which is preliminary data.</text>
</comment>
<dbReference type="OrthoDB" id="9787621at2"/>